<evidence type="ECO:0000313" key="2">
    <source>
        <dbReference type="Proteomes" id="UP000821845"/>
    </source>
</evidence>
<protein>
    <submittedName>
        <fullName evidence="1">Uncharacterized protein</fullName>
    </submittedName>
</protein>
<dbReference type="EMBL" id="CM023489">
    <property type="protein sequence ID" value="KAH6922796.1"/>
    <property type="molecule type" value="Genomic_DNA"/>
</dbReference>
<reference evidence="1" key="1">
    <citation type="submission" date="2020-05" db="EMBL/GenBank/DDBJ databases">
        <title>Large-scale comparative analyses of tick genomes elucidate their genetic diversity and vector capacities.</title>
        <authorList>
            <person name="Jia N."/>
            <person name="Wang J."/>
            <person name="Shi W."/>
            <person name="Du L."/>
            <person name="Sun Y."/>
            <person name="Zhan W."/>
            <person name="Jiang J."/>
            <person name="Wang Q."/>
            <person name="Zhang B."/>
            <person name="Ji P."/>
            <person name="Sakyi L.B."/>
            <person name="Cui X."/>
            <person name="Yuan T."/>
            <person name="Jiang B."/>
            <person name="Yang W."/>
            <person name="Lam T.T.-Y."/>
            <person name="Chang Q."/>
            <person name="Ding S."/>
            <person name="Wang X."/>
            <person name="Zhu J."/>
            <person name="Ruan X."/>
            <person name="Zhao L."/>
            <person name="Wei J."/>
            <person name="Que T."/>
            <person name="Du C."/>
            <person name="Cheng J."/>
            <person name="Dai P."/>
            <person name="Han X."/>
            <person name="Huang E."/>
            <person name="Gao Y."/>
            <person name="Liu J."/>
            <person name="Shao H."/>
            <person name="Ye R."/>
            <person name="Li L."/>
            <person name="Wei W."/>
            <person name="Wang X."/>
            <person name="Wang C."/>
            <person name="Yang T."/>
            <person name="Huo Q."/>
            <person name="Li W."/>
            <person name="Guo W."/>
            <person name="Chen H."/>
            <person name="Zhou L."/>
            <person name="Ni X."/>
            <person name="Tian J."/>
            <person name="Zhou Y."/>
            <person name="Sheng Y."/>
            <person name="Liu T."/>
            <person name="Pan Y."/>
            <person name="Xia L."/>
            <person name="Li J."/>
            <person name="Zhao F."/>
            <person name="Cao W."/>
        </authorList>
    </citation>
    <scope>NUCLEOTIDE SEQUENCE</scope>
    <source>
        <strain evidence="1">Hyas-2018</strain>
    </source>
</reference>
<accession>A0ACB7RLW2</accession>
<sequence>MQEQRQKKVLVTWYKLIVGARIDSSLGASEECTTTNTQRPEQIAGHRVAVVSSSWSSRCSRKKGVVQSAGSCSGIVGGTHGRLGIGVPGVTRGLHAST</sequence>
<dbReference type="Proteomes" id="UP000821845">
    <property type="component" value="Chromosome 9"/>
</dbReference>
<gene>
    <name evidence="1" type="ORF">HPB50_019087</name>
</gene>
<proteinExistence type="predicted"/>
<evidence type="ECO:0000313" key="1">
    <source>
        <dbReference type="EMBL" id="KAH6922796.1"/>
    </source>
</evidence>
<organism evidence="1 2">
    <name type="scientific">Hyalomma asiaticum</name>
    <name type="common">Tick</name>
    <dbReference type="NCBI Taxonomy" id="266040"/>
    <lineage>
        <taxon>Eukaryota</taxon>
        <taxon>Metazoa</taxon>
        <taxon>Ecdysozoa</taxon>
        <taxon>Arthropoda</taxon>
        <taxon>Chelicerata</taxon>
        <taxon>Arachnida</taxon>
        <taxon>Acari</taxon>
        <taxon>Parasitiformes</taxon>
        <taxon>Ixodida</taxon>
        <taxon>Ixodoidea</taxon>
        <taxon>Ixodidae</taxon>
        <taxon>Hyalomminae</taxon>
        <taxon>Hyalomma</taxon>
    </lineage>
</organism>
<comment type="caution">
    <text evidence="1">The sequence shown here is derived from an EMBL/GenBank/DDBJ whole genome shotgun (WGS) entry which is preliminary data.</text>
</comment>
<name>A0ACB7RLW2_HYAAI</name>
<keyword evidence="2" id="KW-1185">Reference proteome</keyword>